<evidence type="ECO:0000256" key="11">
    <source>
        <dbReference type="ARBA" id="ARBA00023052"/>
    </source>
</evidence>
<comment type="catalytic activity">
    <reaction evidence="13 14">
        <text>2 pyruvate + H(+) = (2S)-2-acetolactate + CO2</text>
        <dbReference type="Rhea" id="RHEA:25249"/>
        <dbReference type="ChEBI" id="CHEBI:15361"/>
        <dbReference type="ChEBI" id="CHEBI:15378"/>
        <dbReference type="ChEBI" id="CHEBI:16526"/>
        <dbReference type="ChEBI" id="CHEBI:58476"/>
        <dbReference type="EC" id="2.2.1.6"/>
    </reaction>
</comment>
<evidence type="ECO:0000259" key="15">
    <source>
        <dbReference type="Pfam" id="PF00205"/>
    </source>
</evidence>
<dbReference type="Proteomes" id="UP000178797">
    <property type="component" value="Unassembled WGS sequence"/>
</dbReference>
<dbReference type="SUPFAM" id="SSF52518">
    <property type="entry name" value="Thiamin diphosphate-binding fold (THDP-binding)"/>
    <property type="match status" value="2"/>
</dbReference>
<feature type="domain" description="Thiamine pyrophosphate enzyme N-terminal TPP-binding" evidence="17">
    <location>
        <begin position="4"/>
        <end position="118"/>
    </location>
</feature>
<feature type="domain" description="Thiamine pyrophosphate enzyme TPP-binding" evidence="16">
    <location>
        <begin position="384"/>
        <end position="531"/>
    </location>
</feature>
<dbReference type="GO" id="GO:0009097">
    <property type="term" value="P:isoleucine biosynthetic process"/>
    <property type="evidence" value="ECO:0007669"/>
    <property type="project" value="UniProtKB-UniPathway"/>
</dbReference>
<dbReference type="AlphaFoldDB" id="A0A1F7RRY9"/>
<dbReference type="InterPro" id="IPR039368">
    <property type="entry name" value="AHAS_TPP"/>
</dbReference>
<evidence type="ECO:0000313" key="18">
    <source>
        <dbReference type="EMBL" id="OGL44201.1"/>
    </source>
</evidence>
<dbReference type="InterPro" id="IPR045229">
    <property type="entry name" value="TPP_enz"/>
</dbReference>
<dbReference type="PROSITE" id="PS00187">
    <property type="entry name" value="TPP_ENZYMES"/>
    <property type="match status" value="1"/>
</dbReference>
<keyword evidence="6" id="KW-0285">Flavoprotein</keyword>
<evidence type="ECO:0000256" key="2">
    <source>
        <dbReference type="ARBA" id="ARBA00005025"/>
    </source>
</evidence>
<dbReference type="SUPFAM" id="SSF52467">
    <property type="entry name" value="DHS-like NAD/FAD-binding domain"/>
    <property type="match status" value="1"/>
</dbReference>
<evidence type="ECO:0000256" key="3">
    <source>
        <dbReference type="ARBA" id="ARBA00007812"/>
    </source>
</evidence>
<evidence type="ECO:0000313" key="19">
    <source>
        <dbReference type="Proteomes" id="UP000178797"/>
    </source>
</evidence>
<keyword evidence="5 14" id="KW-0028">Amino-acid biosynthesis</keyword>
<dbReference type="PANTHER" id="PTHR18968">
    <property type="entry name" value="THIAMINE PYROPHOSPHATE ENZYMES"/>
    <property type="match status" value="1"/>
</dbReference>
<comment type="caution">
    <text evidence="18">The sequence shown here is derived from an EMBL/GenBank/DDBJ whole genome shotgun (WGS) entry which is preliminary data.</text>
</comment>
<dbReference type="GO" id="GO:0005948">
    <property type="term" value="C:acetolactate synthase complex"/>
    <property type="evidence" value="ECO:0007669"/>
    <property type="project" value="TreeGrafter"/>
</dbReference>
<dbReference type="FunFam" id="3.40.50.970:FF:000007">
    <property type="entry name" value="Acetolactate synthase"/>
    <property type="match status" value="1"/>
</dbReference>
<evidence type="ECO:0000256" key="8">
    <source>
        <dbReference type="ARBA" id="ARBA00022723"/>
    </source>
</evidence>
<dbReference type="FunFam" id="3.40.50.970:FF:000016">
    <property type="entry name" value="Acetolactate synthase"/>
    <property type="match status" value="1"/>
</dbReference>
<comment type="cofactor">
    <cofactor evidence="14">
        <name>thiamine diphosphate</name>
        <dbReference type="ChEBI" id="CHEBI:58937"/>
    </cofactor>
    <text evidence="14">Binds 1 thiamine pyrophosphate per subunit.</text>
</comment>
<comment type="similarity">
    <text evidence="3 14">Belongs to the TPP enzyme family.</text>
</comment>
<comment type="pathway">
    <text evidence="2 14">Amino-acid biosynthesis; L-valine biosynthesis; L-valine from pyruvate: step 1/4.</text>
</comment>
<keyword evidence="10 14" id="KW-0460">Magnesium</keyword>
<keyword evidence="8 14" id="KW-0479">Metal-binding</keyword>
<keyword evidence="7 14" id="KW-0808">Transferase</keyword>
<accession>A0A1F7RRY9</accession>
<organism evidence="18 19">
    <name type="scientific">Candidatus Schekmanbacteria bacterium RBG_16_38_10</name>
    <dbReference type="NCBI Taxonomy" id="1817879"/>
    <lineage>
        <taxon>Bacteria</taxon>
        <taxon>Candidatus Schekmaniibacteriota</taxon>
    </lineage>
</organism>
<evidence type="ECO:0000256" key="4">
    <source>
        <dbReference type="ARBA" id="ARBA00013145"/>
    </source>
</evidence>
<dbReference type="CDD" id="cd02015">
    <property type="entry name" value="TPP_AHAS"/>
    <property type="match status" value="1"/>
</dbReference>
<dbReference type="Gene3D" id="3.40.50.970">
    <property type="match status" value="2"/>
</dbReference>
<evidence type="ECO:0000256" key="14">
    <source>
        <dbReference type="RuleBase" id="RU003591"/>
    </source>
</evidence>
<dbReference type="InterPro" id="IPR011766">
    <property type="entry name" value="TPP_enzyme_TPP-bd"/>
</dbReference>
<evidence type="ECO:0000256" key="1">
    <source>
        <dbReference type="ARBA" id="ARBA00004974"/>
    </source>
</evidence>
<reference evidence="18 19" key="1">
    <citation type="journal article" date="2016" name="Nat. Commun.">
        <title>Thousands of microbial genomes shed light on interconnected biogeochemical processes in an aquifer system.</title>
        <authorList>
            <person name="Anantharaman K."/>
            <person name="Brown C.T."/>
            <person name="Hug L.A."/>
            <person name="Sharon I."/>
            <person name="Castelle C.J."/>
            <person name="Probst A.J."/>
            <person name="Thomas B.C."/>
            <person name="Singh A."/>
            <person name="Wilkins M.J."/>
            <person name="Karaoz U."/>
            <person name="Brodie E.L."/>
            <person name="Williams K.H."/>
            <person name="Hubbard S.S."/>
            <person name="Banfield J.F."/>
        </authorList>
    </citation>
    <scope>NUCLEOTIDE SEQUENCE [LARGE SCALE GENOMIC DNA]</scope>
</reference>
<dbReference type="InterPro" id="IPR012000">
    <property type="entry name" value="Thiamin_PyroP_enz_cen_dom"/>
</dbReference>
<keyword evidence="11 14" id="KW-0786">Thiamine pyrophosphate</keyword>
<dbReference type="EC" id="2.2.1.6" evidence="4 14"/>
<dbReference type="GO" id="GO:0030976">
    <property type="term" value="F:thiamine pyrophosphate binding"/>
    <property type="evidence" value="ECO:0007669"/>
    <property type="project" value="UniProtKB-UniRule"/>
</dbReference>
<comment type="pathway">
    <text evidence="1 14">Amino-acid biosynthesis; L-isoleucine biosynthesis; L-isoleucine from 2-oxobutanoate: step 1/4.</text>
</comment>
<evidence type="ECO:0000256" key="13">
    <source>
        <dbReference type="ARBA" id="ARBA00048670"/>
    </source>
</evidence>
<sequence>MKKKGSQIIVDALLRQGVDTVFGYPGGQNIPIYDALYGVKEITHILTRHEQGAIHAADGYARATGKVGVVFATSGPGATNLVTGLANANMDSVPLVAITGQVPTNMIGNDSFQEADIYGISVPITKYNYLVKDVSKLERVLVEAFHVAKSGRPGPVLVDVPRDIQTSEAVPEKSLELRLPSYRPSIKGNAKQIIEAARAIESADKPVIYAGGGVISSGAGEELIRLAEIGSIPVAMTLMGLGAFPGTHSLSLGMLGMHGTKYANIAVAETDVLIAIGTRFSDRVTGRPENFAGNAKIIHIDIDPAEIGKIKKCQIPIVGDCKMVLKVIIEKLKPKKREKWIARLNELKKELPMTYKDSDKVIKPQYVIEQIYEATKGKAIITTDVGQHQMWTAQYYKFESQRTLISSGGLGTMGFGFPSAIGAKIGCPKKTVVNITGDGSFQMTIQEIATAVQYKIPIKVAILNNGYLGMVRQWQELFYDGRYSETDLGVSPDFVKIAEGYRAKGIIVQRKEDVKPAIAKALEMEEPVIMDFRVDREENVMPMIPPGGTVKNVLG</sequence>
<dbReference type="GO" id="GO:0003984">
    <property type="term" value="F:acetolactate synthase activity"/>
    <property type="evidence" value="ECO:0007669"/>
    <property type="project" value="UniProtKB-EC"/>
</dbReference>
<dbReference type="GO" id="GO:0009099">
    <property type="term" value="P:L-valine biosynthetic process"/>
    <property type="evidence" value="ECO:0007669"/>
    <property type="project" value="UniProtKB-UniPathway"/>
</dbReference>
<dbReference type="Pfam" id="PF02775">
    <property type="entry name" value="TPP_enzyme_C"/>
    <property type="match status" value="1"/>
</dbReference>
<dbReference type="Pfam" id="PF02776">
    <property type="entry name" value="TPP_enzyme_N"/>
    <property type="match status" value="1"/>
</dbReference>
<dbReference type="NCBIfam" id="TIGR00118">
    <property type="entry name" value="acolac_lg"/>
    <property type="match status" value="1"/>
</dbReference>
<gene>
    <name evidence="18" type="ORF">A2W05_00095</name>
</gene>
<evidence type="ECO:0000256" key="6">
    <source>
        <dbReference type="ARBA" id="ARBA00022630"/>
    </source>
</evidence>
<dbReference type="InterPro" id="IPR012001">
    <property type="entry name" value="Thiamin_PyroP_enz_TPP-bd_dom"/>
</dbReference>
<dbReference type="GO" id="GO:0050660">
    <property type="term" value="F:flavin adenine dinucleotide binding"/>
    <property type="evidence" value="ECO:0007669"/>
    <property type="project" value="InterPro"/>
</dbReference>
<dbReference type="CDD" id="cd07035">
    <property type="entry name" value="TPP_PYR_POX_like"/>
    <property type="match status" value="1"/>
</dbReference>
<evidence type="ECO:0000256" key="12">
    <source>
        <dbReference type="ARBA" id="ARBA00023304"/>
    </source>
</evidence>
<dbReference type="InterPro" id="IPR012846">
    <property type="entry name" value="Acetolactate_synth_lsu"/>
</dbReference>
<dbReference type="UniPathway" id="UPA00047">
    <property type="reaction ID" value="UER00055"/>
</dbReference>
<evidence type="ECO:0000259" key="17">
    <source>
        <dbReference type="Pfam" id="PF02776"/>
    </source>
</evidence>
<feature type="domain" description="Thiamine pyrophosphate enzyme central" evidence="15">
    <location>
        <begin position="195"/>
        <end position="326"/>
    </location>
</feature>
<name>A0A1F7RRY9_9BACT</name>
<keyword evidence="12 14" id="KW-0100">Branched-chain amino acid biosynthesis</keyword>
<dbReference type="PANTHER" id="PTHR18968:SF13">
    <property type="entry name" value="ACETOLACTATE SYNTHASE CATALYTIC SUBUNIT, MITOCHONDRIAL"/>
    <property type="match status" value="1"/>
</dbReference>
<proteinExistence type="inferred from homology"/>
<dbReference type="UniPathway" id="UPA00049">
    <property type="reaction ID" value="UER00059"/>
</dbReference>
<comment type="cofactor">
    <cofactor evidence="14">
        <name>Mg(2+)</name>
        <dbReference type="ChEBI" id="CHEBI:18420"/>
    </cofactor>
    <text evidence="14">Binds 1 Mg(2+) ion per subunit.</text>
</comment>
<dbReference type="FunFam" id="3.40.50.1220:FF:000008">
    <property type="entry name" value="Acetolactate synthase"/>
    <property type="match status" value="1"/>
</dbReference>
<dbReference type="InterPro" id="IPR029061">
    <property type="entry name" value="THDP-binding"/>
</dbReference>
<protein>
    <recommendedName>
        <fullName evidence="4 14">Acetolactate synthase</fullName>
        <ecNumber evidence="4 14">2.2.1.6</ecNumber>
    </recommendedName>
</protein>
<evidence type="ECO:0000256" key="7">
    <source>
        <dbReference type="ARBA" id="ARBA00022679"/>
    </source>
</evidence>
<dbReference type="InterPro" id="IPR029035">
    <property type="entry name" value="DHS-like_NAD/FAD-binding_dom"/>
</dbReference>
<evidence type="ECO:0000256" key="10">
    <source>
        <dbReference type="ARBA" id="ARBA00022842"/>
    </source>
</evidence>
<dbReference type="GO" id="GO:0000287">
    <property type="term" value="F:magnesium ion binding"/>
    <property type="evidence" value="ECO:0007669"/>
    <property type="project" value="UniProtKB-UniRule"/>
</dbReference>
<keyword evidence="9" id="KW-0274">FAD</keyword>
<evidence type="ECO:0000256" key="5">
    <source>
        <dbReference type="ARBA" id="ARBA00022605"/>
    </source>
</evidence>
<evidence type="ECO:0000259" key="16">
    <source>
        <dbReference type="Pfam" id="PF02775"/>
    </source>
</evidence>
<dbReference type="InterPro" id="IPR000399">
    <property type="entry name" value="TPP-bd_CS"/>
</dbReference>
<dbReference type="EMBL" id="MGDE01000193">
    <property type="protein sequence ID" value="OGL44201.1"/>
    <property type="molecule type" value="Genomic_DNA"/>
</dbReference>
<dbReference type="Gene3D" id="3.40.50.1220">
    <property type="entry name" value="TPP-binding domain"/>
    <property type="match status" value="1"/>
</dbReference>
<dbReference type="Pfam" id="PF00205">
    <property type="entry name" value="TPP_enzyme_M"/>
    <property type="match status" value="1"/>
</dbReference>
<evidence type="ECO:0000256" key="9">
    <source>
        <dbReference type="ARBA" id="ARBA00022827"/>
    </source>
</evidence>